<comment type="catalytic activity">
    <reaction evidence="7">
        <text>a 2'-deoxycytidine in DNA + S-adenosyl-L-methionine = an N(4)-methyl-2'-deoxycytidine in DNA + S-adenosyl-L-homocysteine + H(+)</text>
        <dbReference type="Rhea" id="RHEA:16857"/>
        <dbReference type="Rhea" id="RHEA-COMP:11369"/>
        <dbReference type="Rhea" id="RHEA-COMP:13674"/>
        <dbReference type="ChEBI" id="CHEBI:15378"/>
        <dbReference type="ChEBI" id="CHEBI:57856"/>
        <dbReference type="ChEBI" id="CHEBI:59789"/>
        <dbReference type="ChEBI" id="CHEBI:85452"/>
        <dbReference type="ChEBI" id="CHEBI:137933"/>
        <dbReference type="EC" id="2.1.1.113"/>
    </reaction>
</comment>
<sequence length="382" mass="43614">KKLTNRTDTKNALEAFGVEIMGEDLITSKGNLKGVVKDEEELQSNIDKVYEYWKKRGFPYYATDKQYRESQFKTLQSTDFKGLLTQEKVIKPNQTGLSLAWSYMPHSFGIRCGKMRTPMEIYENEEHFKKGIRKLLTGSFFGQVSVDTLMPIASNLDGEITEISPASKHKSESVMRSLLRRYTGTQCVSNFRPTAAACLYSHFAHPGAMVWDMSMGYGGRILGAIIADINYVGTDPAELTFKGLKEIKKDFGRENRHYFLNKCGSETFVPKENTLDFAFTSPPYFNWEQYGDEAEQSFNQYSGNEEWNNGFLRTTIQNAYIGLKKGKYMGLNVANIKSHKTFEDDTVRIAVEEGFEHTDTYKLQLSSQESGAKYEPIFIFKK</sequence>
<dbReference type="EC" id="2.1.1.113" evidence="2"/>
<keyword evidence="5" id="KW-0949">S-adenosyl-L-methionine</keyword>
<proteinExistence type="inferred from homology"/>
<dbReference type="GO" id="GO:0015667">
    <property type="term" value="F:site-specific DNA-methyltransferase (cytosine-N4-specific) activity"/>
    <property type="evidence" value="ECO:0007669"/>
    <property type="project" value="UniProtKB-EC"/>
</dbReference>
<keyword evidence="3" id="KW-0489">Methyltransferase</keyword>
<feature type="non-terminal residue" evidence="8">
    <location>
        <position position="1"/>
    </location>
</feature>
<keyword evidence="4" id="KW-0808">Transferase</keyword>
<evidence type="ECO:0000256" key="1">
    <source>
        <dbReference type="ARBA" id="ARBA00010203"/>
    </source>
</evidence>
<name>A0A381Y7S9_9ZZZZ</name>
<gene>
    <name evidence="8" type="ORF">METZ01_LOCUS125909</name>
</gene>
<keyword evidence="6" id="KW-0680">Restriction system</keyword>
<evidence type="ECO:0000256" key="7">
    <source>
        <dbReference type="ARBA" id="ARBA00049120"/>
    </source>
</evidence>
<evidence type="ECO:0000256" key="6">
    <source>
        <dbReference type="ARBA" id="ARBA00022747"/>
    </source>
</evidence>
<comment type="similarity">
    <text evidence="1">Belongs to the N(4)/N(6)-methyltransferase family. N(4) subfamily.</text>
</comment>
<dbReference type="SUPFAM" id="SSF53335">
    <property type="entry name" value="S-adenosyl-L-methionine-dependent methyltransferases"/>
    <property type="match status" value="1"/>
</dbReference>
<evidence type="ECO:0000256" key="2">
    <source>
        <dbReference type="ARBA" id="ARBA00012185"/>
    </source>
</evidence>
<accession>A0A381Y7S9</accession>
<dbReference type="GO" id="GO:0003677">
    <property type="term" value="F:DNA binding"/>
    <property type="evidence" value="ECO:0007669"/>
    <property type="project" value="InterPro"/>
</dbReference>
<dbReference type="AlphaFoldDB" id="A0A381Y7S9"/>
<dbReference type="InterPro" id="IPR029063">
    <property type="entry name" value="SAM-dependent_MTases_sf"/>
</dbReference>
<dbReference type="PROSITE" id="PS00093">
    <property type="entry name" value="N4_MTASE"/>
    <property type="match status" value="1"/>
</dbReference>
<evidence type="ECO:0000313" key="8">
    <source>
        <dbReference type="EMBL" id="SVA73055.1"/>
    </source>
</evidence>
<evidence type="ECO:0000256" key="3">
    <source>
        <dbReference type="ARBA" id="ARBA00022603"/>
    </source>
</evidence>
<dbReference type="EMBL" id="UINC01017582">
    <property type="protein sequence ID" value="SVA73055.1"/>
    <property type="molecule type" value="Genomic_DNA"/>
</dbReference>
<protein>
    <recommendedName>
        <fullName evidence="2">site-specific DNA-methyltransferase (cytosine-N(4)-specific)</fullName>
        <ecNumber evidence="2">2.1.1.113</ecNumber>
    </recommendedName>
</protein>
<dbReference type="Gene3D" id="3.40.50.150">
    <property type="entry name" value="Vaccinia Virus protein VP39"/>
    <property type="match status" value="1"/>
</dbReference>
<dbReference type="GO" id="GO:0009307">
    <property type="term" value="P:DNA restriction-modification system"/>
    <property type="evidence" value="ECO:0007669"/>
    <property type="project" value="UniProtKB-KW"/>
</dbReference>
<evidence type="ECO:0000256" key="5">
    <source>
        <dbReference type="ARBA" id="ARBA00022691"/>
    </source>
</evidence>
<evidence type="ECO:0000256" key="4">
    <source>
        <dbReference type="ARBA" id="ARBA00022679"/>
    </source>
</evidence>
<dbReference type="GO" id="GO:0032259">
    <property type="term" value="P:methylation"/>
    <property type="evidence" value="ECO:0007669"/>
    <property type="project" value="UniProtKB-KW"/>
</dbReference>
<dbReference type="InterPro" id="IPR017985">
    <property type="entry name" value="MeTrfase_CN4_CS"/>
</dbReference>
<organism evidence="8">
    <name type="scientific">marine metagenome</name>
    <dbReference type="NCBI Taxonomy" id="408172"/>
    <lineage>
        <taxon>unclassified sequences</taxon>
        <taxon>metagenomes</taxon>
        <taxon>ecological metagenomes</taxon>
    </lineage>
</organism>
<reference evidence="8" key="1">
    <citation type="submission" date="2018-05" db="EMBL/GenBank/DDBJ databases">
        <authorList>
            <person name="Lanie J.A."/>
            <person name="Ng W.-L."/>
            <person name="Kazmierczak K.M."/>
            <person name="Andrzejewski T.M."/>
            <person name="Davidsen T.M."/>
            <person name="Wayne K.J."/>
            <person name="Tettelin H."/>
            <person name="Glass J.I."/>
            <person name="Rusch D."/>
            <person name="Podicherti R."/>
            <person name="Tsui H.-C.T."/>
            <person name="Winkler M.E."/>
        </authorList>
    </citation>
    <scope>NUCLEOTIDE SEQUENCE</scope>
</reference>